<dbReference type="EMBL" id="GADI01004019">
    <property type="protein sequence ID" value="JAA69789.1"/>
    <property type="molecule type" value="mRNA"/>
</dbReference>
<comment type="similarity">
    <text evidence="2">Belongs to the peptidase S1 family. CLIP subfamily.</text>
</comment>
<dbReference type="InterPro" id="IPR051487">
    <property type="entry name" value="Ser/Thr_Proteases_Immune/Dev"/>
</dbReference>
<evidence type="ECO:0000256" key="3">
    <source>
        <dbReference type="SAM" id="SignalP"/>
    </source>
</evidence>
<feature type="domain" description="Peptidase S1" evidence="4">
    <location>
        <begin position="29"/>
        <end position="264"/>
    </location>
</feature>
<dbReference type="PROSITE" id="PS50240">
    <property type="entry name" value="TRYPSIN_DOM"/>
    <property type="match status" value="1"/>
</dbReference>
<dbReference type="InterPro" id="IPR043504">
    <property type="entry name" value="Peptidase_S1_PA_chymotrypsin"/>
</dbReference>
<dbReference type="GO" id="GO:0004252">
    <property type="term" value="F:serine-type endopeptidase activity"/>
    <property type="evidence" value="ECO:0007669"/>
    <property type="project" value="InterPro"/>
</dbReference>
<dbReference type="SUPFAM" id="SSF50494">
    <property type="entry name" value="Trypsin-like serine proteases"/>
    <property type="match status" value="1"/>
</dbReference>
<dbReference type="FunFam" id="2.40.10.10:FF:000068">
    <property type="entry name" value="transmembrane protease serine 2"/>
    <property type="match status" value="1"/>
</dbReference>
<keyword evidence="5" id="KW-0378">Hydrolase</keyword>
<accession>A0A0K8RH14</accession>
<evidence type="ECO:0000256" key="1">
    <source>
        <dbReference type="ARBA" id="ARBA00023157"/>
    </source>
</evidence>
<keyword evidence="1" id="KW-1015">Disulfide bond</keyword>
<dbReference type="InterPro" id="IPR009003">
    <property type="entry name" value="Peptidase_S1_PA"/>
</dbReference>
<dbReference type="Gene3D" id="2.40.10.10">
    <property type="entry name" value="Trypsin-like serine proteases"/>
    <property type="match status" value="1"/>
</dbReference>
<dbReference type="InterPro" id="IPR001254">
    <property type="entry name" value="Trypsin_dom"/>
</dbReference>
<dbReference type="CDD" id="cd00190">
    <property type="entry name" value="Tryp_SPc"/>
    <property type="match status" value="1"/>
</dbReference>
<dbReference type="PRINTS" id="PR00722">
    <property type="entry name" value="CHYMOTRYPSIN"/>
</dbReference>
<feature type="signal peptide" evidence="3">
    <location>
        <begin position="1"/>
        <end position="19"/>
    </location>
</feature>
<proteinExistence type="evidence at transcript level"/>
<name>A0A0K8RH14_IXORI</name>
<keyword evidence="5" id="KW-0645">Protease</keyword>
<dbReference type="SMART" id="SM00020">
    <property type="entry name" value="Tryp_SPc"/>
    <property type="match status" value="1"/>
</dbReference>
<organism evidence="5">
    <name type="scientific">Ixodes ricinus</name>
    <name type="common">Common tick</name>
    <name type="synonym">Acarus ricinus</name>
    <dbReference type="NCBI Taxonomy" id="34613"/>
    <lineage>
        <taxon>Eukaryota</taxon>
        <taxon>Metazoa</taxon>
        <taxon>Ecdysozoa</taxon>
        <taxon>Arthropoda</taxon>
        <taxon>Chelicerata</taxon>
        <taxon>Arachnida</taxon>
        <taxon>Acari</taxon>
        <taxon>Parasitiformes</taxon>
        <taxon>Ixodida</taxon>
        <taxon>Ixodoidea</taxon>
        <taxon>Ixodidae</taxon>
        <taxon>Ixodinae</taxon>
        <taxon>Ixodes</taxon>
    </lineage>
</organism>
<evidence type="ECO:0000259" key="4">
    <source>
        <dbReference type="PROSITE" id="PS50240"/>
    </source>
</evidence>
<dbReference type="GO" id="GO:0006508">
    <property type="term" value="P:proteolysis"/>
    <property type="evidence" value="ECO:0007669"/>
    <property type="project" value="UniProtKB-KW"/>
</dbReference>
<feature type="chain" id="PRO_5005517533" evidence="3">
    <location>
        <begin position="20"/>
        <end position="268"/>
    </location>
</feature>
<protein>
    <submittedName>
        <fullName evidence="5">Putative serine protease</fullName>
    </submittedName>
</protein>
<dbReference type="PANTHER" id="PTHR24256">
    <property type="entry name" value="TRYPTASE-RELATED"/>
    <property type="match status" value="1"/>
</dbReference>
<sequence length="268" mass="30131">MKVALALTFYTLGFLKTCAWPEENCGQSVPSGAHIGRQSRPASSGEHPWTVSIQLVNETRHICSGSLITADVVLTSAHCLEHQLPRKFKVIAGFTDKMESSPFIQKRYVLDYYLHERFIDDIEYDLAIIKLKEPFSLYASHGHIATVCLPRQGDRLLNNVDVVAWKMESEDESSSRFLRTITLPIRKGSRCRSDVYYHNHRTTFCAGPKTGGKCVEDSGGPAVQRDNFTATQVGILAYGKICHGQLGFFVRLSNYIDWIEETLNVIKS</sequence>
<dbReference type="AlphaFoldDB" id="A0A0K8RH14"/>
<evidence type="ECO:0000256" key="2">
    <source>
        <dbReference type="ARBA" id="ARBA00024195"/>
    </source>
</evidence>
<evidence type="ECO:0000313" key="5">
    <source>
        <dbReference type="EMBL" id="JAA69789.1"/>
    </source>
</evidence>
<dbReference type="InterPro" id="IPR001314">
    <property type="entry name" value="Peptidase_S1A"/>
</dbReference>
<dbReference type="Pfam" id="PF00089">
    <property type="entry name" value="Trypsin"/>
    <property type="match status" value="1"/>
</dbReference>
<keyword evidence="3" id="KW-0732">Signal</keyword>
<reference evidence="5" key="1">
    <citation type="submission" date="2012-12" db="EMBL/GenBank/DDBJ databases">
        <title>Identification and characterization of a phenylalanine ammonia-lyase gene family in Isatis indigotica Fort.</title>
        <authorList>
            <person name="Liu Q."/>
            <person name="Chen J."/>
            <person name="Zhou X."/>
            <person name="Di P."/>
            <person name="Xiao Y."/>
            <person name="Xuan H."/>
            <person name="Zhang L."/>
            <person name="Chen W."/>
        </authorList>
    </citation>
    <scope>NUCLEOTIDE SEQUENCE</scope>
    <source>
        <tissue evidence="5">Salivary gland</tissue>
    </source>
</reference>